<dbReference type="PROSITE" id="PS50297">
    <property type="entry name" value="ANK_REP_REGION"/>
    <property type="match status" value="5"/>
</dbReference>
<feature type="compositionally biased region" description="Basic and acidic residues" evidence="11">
    <location>
        <begin position="929"/>
        <end position="938"/>
    </location>
</feature>
<accession>G1NB86</accession>
<keyword evidence="5" id="KW-0677">Repeat</keyword>
<dbReference type="SMART" id="SM00454">
    <property type="entry name" value="SAM"/>
    <property type="match status" value="2"/>
</dbReference>
<dbReference type="InterPro" id="IPR001660">
    <property type="entry name" value="SAM"/>
</dbReference>
<dbReference type="SUPFAM" id="SSF48403">
    <property type="entry name" value="Ankyrin repeat"/>
    <property type="match status" value="1"/>
</dbReference>
<dbReference type="InterPro" id="IPR035497">
    <property type="entry name" value="Caskin1/2_SAM_1"/>
</dbReference>
<keyword evidence="6 9" id="KW-0040">ANK repeat</keyword>
<dbReference type="SMART" id="SM00248">
    <property type="entry name" value="ANK"/>
    <property type="match status" value="6"/>
</dbReference>
<proteinExistence type="predicted"/>
<evidence type="ECO:0000256" key="8">
    <source>
        <dbReference type="ARBA" id="ARBA00073385"/>
    </source>
</evidence>
<evidence type="ECO:0000256" key="2">
    <source>
        <dbReference type="ARBA" id="ARBA00022443"/>
    </source>
</evidence>
<feature type="compositionally biased region" description="Low complexity" evidence="11">
    <location>
        <begin position="884"/>
        <end position="898"/>
    </location>
</feature>
<sequence>MGREQELIQAVKNGDIPGVQKLVAKIKASKSKLLGSAKRLNVNYQDADGFSALHHAALGGSLDLISLLLEAQATVDIKDSNGMRPLHYAAWQGRVEPVRLLLRAAASVNMASLDGQIPLHLSAQYGHYEVSEMLLQHQSNPCLINKAKKTPLDLACEFGRLKVAQLLLNSHLCVALLEGQSKDATDPNYTTPLHLAAKNGHKEIIRQLLKAGIEINKQTKTGTALHEAALYGKTEVVRLLLEGGVDVNIRNTYNQTALDIVNQFTTSHASKDIKQLLREASGILKVRALKDFWNLHDPTALNVRAGDVITVLEQHPDGRWKGHIHDVQKGTDRIGYFPPSIAEVISKRTGMILPRMASTHQHQGTPGALTALPNCSPPRLQHLPSECLQQAAPSIPASYGHLTLTWTAPGPDSAAGDRNSVGSEGSIGSIRSAGSGQSTEGTNGQNTNIVIENTRPLPSTGDDFQQHILGSEPHNEQITSTTGPPGHQTPSSCTSGDKVFSHQFLRPAQLLEGKDAEAIYNWLSEFQLESYTVNFLNAGYDVPTISRMTPEDLTAIGVTKPGHRKKISTEIGQLSIAEWLPNYIPADLMDWLSAIGLPQYHKKLVNNGYDSITIVLDLTWEDLQEIGINKLGHQKKIMLAVKKLRDLRKSLSQSEATLTRHKVPGALDIVTIESLENGECQSPNTPKMTTFQDSELSYELQTAMSNSCHETLSIKNSQGMSRSQESIGVRSRGSGHSQDNVLSRHLSSPSQESLGSGESSSGSSGQSCMPPHSKENLASLPRQPSPEPYGKLTSPEGLNGFTNCSGGSPLKERNLPEGTDQYARLTAQKGAGPVGTVMVTPSTPPQTPSKATAPYVFMYPHVSLKSPRAPSSQGVEQPKTLAHSYPSSSGQKSSLQTSAPKAFSYLHNQCSPAELLKAATAPNAWQTGEQHKGCEGSKNKKRSHSLNRYALSDGEHEEEEGAPTSTLGSYATLTRRPGRSQMPRACLQTEAKVTRSQSFAIRAKRKGPPPPPPKRLSSVSSTPTTEVDSEQPPDPERQPSVPQDVADTGASLSDSGCSRTVRSLVATLEETPGLNPPKPLLAPKPLHVAQDSLSRAAVDDQSRSSCDPSGTVLSDSGWDPFDSSKPRRRTLSEPSTPMSEAVQGRQEDACTDAEEEATPEVSSSSQNSSSECIPFAEEGNLTIKQRPKPAGHPKADTAVQGTEPSSQPAESPCSDGKEMVVSTATRELPMLEFNLTESDTVKRRPRFKEREPLQAVLKAFSMAGQAEVGASSAPQYAQAQAVSIVGPSTQGPAPQAGLAGDAFDDDSVEFRIAEIEKSILSLEKGIKKSPSPVKAPSPTELLGTAVVRMPAPAPPGPRTWPRTSWRTSAICLMIWPTSWTQCWTEACSLFPFPASVCSVSVMGEERISAKRCLQVPPAASSLHFAPLLGMWIALLTPHVTESCLASRHHCCTTAGCFPRELGISFGLTERGEPRRAVLLEAMEDSSLPCTELRNLHKRPFSFLTALSPASYYLSPANSVSKERPFWAAAMELATAQSLA</sequence>
<dbReference type="PROSITE" id="PS50002">
    <property type="entry name" value="SH3"/>
    <property type="match status" value="1"/>
</dbReference>
<reference evidence="14" key="2">
    <citation type="submission" date="2025-08" db="UniProtKB">
        <authorList>
            <consortium name="Ensembl"/>
        </authorList>
    </citation>
    <scope>IDENTIFICATION</scope>
</reference>
<dbReference type="PRINTS" id="PR01415">
    <property type="entry name" value="ANKYRIN"/>
</dbReference>
<dbReference type="FunFam" id="1.25.40.20:FF:000053">
    <property type="entry name" value="caskin-2 isoform X1"/>
    <property type="match status" value="1"/>
</dbReference>
<dbReference type="GeneTree" id="ENSGT00940000158256"/>
<feature type="region of interest" description="Disordered" evidence="11">
    <location>
        <begin position="921"/>
        <end position="1218"/>
    </location>
</feature>
<keyword evidence="4" id="KW-0597">Phosphoprotein</keyword>
<feature type="domain" description="SAM" evidence="13">
    <location>
        <begin position="583"/>
        <end position="647"/>
    </location>
</feature>
<feature type="region of interest" description="Disordered" evidence="11">
    <location>
        <begin position="410"/>
        <end position="446"/>
    </location>
</feature>
<evidence type="ECO:0000256" key="10">
    <source>
        <dbReference type="PROSITE-ProRule" id="PRU00192"/>
    </source>
</evidence>
<feature type="repeat" description="ANK" evidence="9">
    <location>
        <begin position="114"/>
        <end position="146"/>
    </location>
</feature>
<feature type="compositionally biased region" description="Polar residues" evidence="11">
    <location>
        <begin position="1017"/>
        <end position="1026"/>
    </location>
</feature>
<feature type="compositionally biased region" description="Polar residues" evidence="11">
    <location>
        <begin position="1199"/>
        <end position="1209"/>
    </location>
</feature>
<dbReference type="CDD" id="cd12063">
    <property type="entry name" value="SH3_Caskin2"/>
    <property type="match status" value="1"/>
</dbReference>
<feature type="repeat" description="ANK" evidence="9">
    <location>
        <begin position="220"/>
        <end position="252"/>
    </location>
</feature>
<dbReference type="SMART" id="SM00326">
    <property type="entry name" value="SH3"/>
    <property type="match status" value="1"/>
</dbReference>
<dbReference type="InParanoid" id="G1NB86"/>
<dbReference type="Proteomes" id="UP000001645">
    <property type="component" value="Chromosome 20"/>
</dbReference>
<feature type="compositionally biased region" description="Polar residues" evidence="11">
    <location>
        <begin position="1050"/>
        <end position="1061"/>
    </location>
</feature>
<feature type="region of interest" description="Disordered" evidence="11">
    <location>
        <begin position="864"/>
        <end position="898"/>
    </location>
</feature>
<gene>
    <name evidence="14" type="primary">CASKIN2</name>
</gene>
<dbReference type="Gene3D" id="2.30.30.40">
    <property type="entry name" value="SH3 Domains"/>
    <property type="match status" value="1"/>
</dbReference>
<feature type="compositionally biased region" description="Polar residues" evidence="11">
    <location>
        <begin position="476"/>
        <end position="495"/>
    </location>
</feature>
<dbReference type="InterPro" id="IPR032232">
    <property type="entry name" value="Caskin1-CID"/>
</dbReference>
<keyword evidence="3" id="KW-0963">Cytoplasm</keyword>
<feature type="region of interest" description="Disordered" evidence="11">
    <location>
        <begin position="715"/>
        <end position="852"/>
    </location>
</feature>
<dbReference type="FunFam" id="1.10.150.50:FF:000032">
    <property type="entry name" value="caskin-1 isoform X1"/>
    <property type="match status" value="1"/>
</dbReference>
<dbReference type="GO" id="GO:0005737">
    <property type="term" value="C:cytoplasm"/>
    <property type="evidence" value="ECO:0007669"/>
    <property type="project" value="UniProtKB-SubCell"/>
</dbReference>
<dbReference type="Pfam" id="PF00023">
    <property type="entry name" value="Ank"/>
    <property type="match status" value="1"/>
</dbReference>
<dbReference type="Pfam" id="PF16600">
    <property type="entry name" value="Caskin1-CID"/>
    <property type="match status" value="1"/>
</dbReference>
<dbReference type="PANTHER" id="PTHR24174">
    <property type="entry name" value="ANKYRIN REPEAT AND STERILE ALPHA MOTIF DOMAIN-CONTAINING PROTEIN 1"/>
    <property type="match status" value="1"/>
</dbReference>
<feature type="compositionally biased region" description="Low complexity" evidence="11">
    <location>
        <begin position="746"/>
        <end position="767"/>
    </location>
</feature>
<dbReference type="Gene3D" id="1.10.150.50">
    <property type="entry name" value="Transcription Factor, Ets-1"/>
    <property type="match status" value="2"/>
</dbReference>
<protein>
    <recommendedName>
        <fullName evidence="8">Caskin-2</fullName>
    </recommendedName>
</protein>
<feature type="compositionally biased region" description="Polar residues" evidence="11">
    <location>
        <begin position="1103"/>
        <end position="1114"/>
    </location>
</feature>
<dbReference type="OrthoDB" id="6156898at2759"/>
<dbReference type="Pfam" id="PF00536">
    <property type="entry name" value="SAM_1"/>
    <property type="match status" value="2"/>
</dbReference>
<feature type="compositionally biased region" description="Low complexity" evidence="11">
    <location>
        <begin position="1159"/>
        <end position="1170"/>
    </location>
</feature>
<feature type="compositionally biased region" description="Polar residues" evidence="11">
    <location>
        <begin position="963"/>
        <end position="972"/>
    </location>
</feature>
<evidence type="ECO:0000256" key="1">
    <source>
        <dbReference type="ARBA" id="ARBA00004496"/>
    </source>
</evidence>
<dbReference type="FunFam" id="1.25.40.20:FF:000139">
    <property type="entry name" value="caskin-2 isoform X1"/>
    <property type="match status" value="1"/>
</dbReference>
<name>G1NB86_MELGA</name>
<organism evidence="14 15">
    <name type="scientific">Meleagris gallopavo</name>
    <name type="common">Wild turkey</name>
    <dbReference type="NCBI Taxonomy" id="9103"/>
    <lineage>
        <taxon>Eukaryota</taxon>
        <taxon>Metazoa</taxon>
        <taxon>Chordata</taxon>
        <taxon>Craniata</taxon>
        <taxon>Vertebrata</taxon>
        <taxon>Euteleostomi</taxon>
        <taxon>Archelosauria</taxon>
        <taxon>Archosauria</taxon>
        <taxon>Dinosauria</taxon>
        <taxon>Saurischia</taxon>
        <taxon>Theropoda</taxon>
        <taxon>Coelurosauria</taxon>
        <taxon>Aves</taxon>
        <taxon>Neognathae</taxon>
        <taxon>Galloanserae</taxon>
        <taxon>Galliformes</taxon>
        <taxon>Phasianidae</taxon>
        <taxon>Meleagridinae</taxon>
        <taxon>Meleagris</taxon>
    </lineage>
</organism>
<evidence type="ECO:0000259" key="12">
    <source>
        <dbReference type="PROSITE" id="PS50002"/>
    </source>
</evidence>
<feature type="compositionally biased region" description="Low complexity" evidence="11">
    <location>
        <begin position="420"/>
        <end position="438"/>
    </location>
</feature>
<dbReference type="InterPro" id="IPR001452">
    <property type="entry name" value="SH3_domain"/>
</dbReference>
<evidence type="ECO:0000256" key="9">
    <source>
        <dbReference type="PROSITE-ProRule" id="PRU00023"/>
    </source>
</evidence>
<dbReference type="Ensembl" id="ENSMGAT00000010695.2">
    <property type="protein sequence ID" value="ENSMGAP00000009858.2"/>
    <property type="gene ID" value="ENSMGAG00000009522.2"/>
</dbReference>
<comment type="subunit">
    <text evidence="7">May not bind CASK.</text>
</comment>
<keyword evidence="15" id="KW-1185">Reference proteome</keyword>
<dbReference type="InterPro" id="IPR036770">
    <property type="entry name" value="Ankyrin_rpt-contain_sf"/>
</dbReference>
<dbReference type="InterPro" id="IPR035498">
    <property type="entry name" value="Caskin1/2_SAM_2"/>
</dbReference>
<dbReference type="FunFam" id="1.10.150.50:FF:000028">
    <property type="entry name" value="caskin-2 isoform X2"/>
    <property type="match status" value="1"/>
</dbReference>
<evidence type="ECO:0000313" key="14">
    <source>
        <dbReference type="Ensembl" id="ENSMGAP00000009858.2"/>
    </source>
</evidence>
<dbReference type="FunFam" id="1.25.40.20:FF:000042">
    <property type="entry name" value="caskin-2 isoform X2"/>
    <property type="match status" value="1"/>
</dbReference>
<dbReference type="InterPro" id="IPR013761">
    <property type="entry name" value="SAM/pointed_sf"/>
</dbReference>
<evidence type="ECO:0000313" key="15">
    <source>
        <dbReference type="Proteomes" id="UP000001645"/>
    </source>
</evidence>
<evidence type="ECO:0000256" key="4">
    <source>
        <dbReference type="ARBA" id="ARBA00022553"/>
    </source>
</evidence>
<dbReference type="CDD" id="cd09498">
    <property type="entry name" value="SAM_caskin1_2_repeat2"/>
    <property type="match status" value="1"/>
</dbReference>
<reference evidence="14" key="3">
    <citation type="submission" date="2025-09" db="UniProtKB">
        <authorList>
            <consortium name="Ensembl"/>
        </authorList>
    </citation>
    <scope>IDENTIFICATION</scope>
</reference>
<evidence type="ECO:0000256" key="7">
    <source>
        <dbReference type="ARBA" id="ARBA00064417"/>
    </source>
</evidence>
<evidence type="ECO:0000256" key="11">
    <source>
        <dbReference type="SAM" id="MobiDB-lite"/>
    </source>
</evidence>
<feature type="domain" description="SH3" evidence="12">
    <location>
        <begin position="281"/>
        <end position="347"/>
    </location>
</feature>
<feature type="compositionally biased region" description="Polar residues" evidence="11">
    <location>
        <begin position="715"/>
        <end position="726"/>
    </location>
</feature>
<dbReference type="Gene3D" id="1.25.40.20">
    <property type="entry name" value="Ankyrin repeat-containing domain"/>
    <property type="match status" value="3"/>
</dbReference>
<dbReference type="InterPro" id="IPR036028">
    <property type="entry name" value="SH3-like_dom_sf"/>
</dbReference>
<dbReference type="InterPro" id="IPR033635">
    <property type="entry name" value="ANKS1/Caskin"/>
</dbReference>
<feature type="repeat" description="ANK" evidence="9">
    <location>
        <begin position="81"/>
        <end position="113"/>
    </location>
</feature>
<dbReference type="Pfam" id="PF16907">
    <property type="entry name" value="Caskin-Pro-rich"/>
    <property type="match status" value="1"/>
</dbReference>
<dbReference type="SUPFAM" id="SSF50044">
    <property type="entry name" value="SH3-domain"/>
    <property type="match status" value="1"/>
</dbReference>
<evidence type="ECO:0000256" key="5">
    <source>
        <dbReference type="ARBA" id="ARBA00022737"/>
    </source>
</evidence>
<dbReference type="HOGENOM" id="CLU_003619_1_1_1"/>
<dbReference type="InterPro" id="IPR002110">
    <property type="entry name" value="Ankyrin_rpt"/>
</dbReference>
<dbReference type="Pfam" id="PF12796">
    <property type="entry name" value="Ank_2"/>
    <property type="match status" value="2"/>
</dbReference>
<evidence type="ECO:0000256" key="3">
    <source>
        <dbReference type="ARBA" id="ARBA00022490"/>
    </source>
</evidence>
<dbReference type="PROSITE" id="PS50105">
    <property type="entry name" value="SAM_DOMAIN"/>
    <property type="match status" value="2"/>
</dbReference>
<comment type="subcellular location">
    <subcellularLocation>
        <location evidence="1">Cytoplasm</location>
    </subcellularLocation>
</comment>
<dbReference type="CDD" id="cd09497">
    <property type="entry name" value="SAM_caskin1_2_repeat1"/>
    <property type="match status" value="1"/>
</dbReference>
<reference evidence="14 15" key="1">
    <citation type="journal article" date="2010" name="PLoS Biol.">
        <title>Multi-platform next-generation sequencing of the domestic turkey (Meleagris gallopavo): genome assembly and analysis.</title>
        <authorList>
            <person name="Dalloul R.A."/>
            <person name="Long J.A."/>
            <person name="Zimin A.V."/>
            <person name="Aslam L."/>
            <person name="Beal K."/>
            <person name="Blomberg L.A."/>
            <person name="Bouffard P."/>
            <person name="Burt D.W."/>
            <person name="Crasta O."/>
            <person name="Crooijmans R.P."/>
            <person name="Cooper K."/>
            <person name="Coulombe R.A."/>
            <person name="De S."/>
            <person name="Delany M.E."/>
            <person name="Dodgson J.B."/>
            <person name="Dong J.J."/>
            <person name="Evans C."/>
            <person name="Frederickson K.M."/>
            <person name="Flicek P."/>
            <person name="Florea L."/>
            <person name="Folkerts O."/>
            <person name="Groenen M.A."/>
            <person name="Harkins T.T."/>
            <person name="Herrero J."/>
            <person name="Hoffmann S."/>
            <person name="Megens H.J."/>
            <person name="Jiang A."/>
            <person name="de Jong P."/>
            <person name="Kaiser P."/>
            <person name="Kim H."/>
            <person name="Kim K.W."/>
            <person name="Kim S."/>
            <person name="Langenberger D."/>
            <person name="Lee M.K."/>
            <person name="Lee T."/>
            <person name="Mane S."/>
            <person name="Marcais G."/>
            <person name="Marz M."/>
            <person name="McElroy A.P."/>
            <person name="Modise T."/>
            <person name="Nefedov M."/>
            <person name="Notredame C."/>
            <person name="Paton I.R."/>
            <person name="Payne W.S."/>
            <person name="Pertea G."/>
            <person name="Prickett D."/>
            <person name="Puiu D."/>
            <person name="Qioa D."/>
            <person name="Raineri E."/>
            <person name="Ruffier M."/>
            <person name="Salzberg S.L."/>
            <person name="Schatz M.C."/>
            <person name="Scheuring C."/>
            <person name="Schmidt C.J."/>
            <person name="Schroeder S."/>
            <person name="Searle S.M."/>
            <person name="Smith E.J."/>
            <person name="Smith J."/>
            <person name="Sonstegard T.S."/>
            <person name="Stadler P.F."/>
            <person name="Tafer H."/>
            <person name="Tu Z.J."/>
            <person name="Van Tassell C.P."/>
            <person name="Vilella A.J."/>
            <person name="Williams K.P."/>
            <person name="Yorke J.A."/>
            <person name="Zhang L."/>
            <person name="Zhang H.B."/>
            <person name="Zhang X."/>
            <person name="Zhang Y."/>
            <person name="Reed K.M."/>
        </authorList>
    </citation>
    <scope>NUCLEOTIDE SEQUENCE [LARGE SCALE GENOMIC DNA]</scope>
</reference>
<feature type="repeat" description="ANK" evidence="9">
    <location>
        <begin position="48"/>
        <end position="80"/>
    </location>
</feature>
<dbReference type="FunFam" id="2.30.30.40:FF:000062">
    <property type="entry name" value="caskin-2 isoform X1"/>
    <property type="match status" value="1"/>
</dbReference>
<dbReference type="SUPFAM" id="SSF47769">
    <property type="entry name" value="SAM/Pointed domain"/>
    <property type="match status" value="2"/>
</dbReference>
<dbReference type="Pfam" id="PF07653">
    <property type="entry name" value="SH3_2"/>
    <property type="match status" value="1"/>
</dbReference>
<feature type="domain" description="SAM" evidence="13">
    <location>
        <begin position="514"/>
        <end position="577"/>
    </location>
</feature>
<dbReference type="InterPro" id="IPR035499">
    <property type="entry name" value="Caskin2_SH3"/>
</dbReference>
<evidence type="ECO:0000256" key="6">
    <source>
        <dbReference type="ARBA" id="ARBA00023043"/>
    </source>
</evidence>
<feature type="repeat" description="ANK" evidence="9">
    <location>
        <begin position="188"/>
        <end position="220"/>
    </location>
</feature>
<keyword evidence="2 10" id="KW-0728">SH3 domain</keyword>
<feature type="region of interest" description="Disordered" evidence="11">
    <location>
        <begin position="474"/>
        <end position="498"/>
    </location>
</feature>
<dbReference type="PANTHER" id="PTHR24174:SF18">
    <property type="entry name" value="CASKIN-2"/>
    <property type="match status" value="1"/>
</dbReference>
<evidence type="ECO:0000259" key="13">
    <source>
        <dbReference type="PROSITE" id="PS50105"/>
    </source>
</evidence>
<dbReference type="Bgee" id="ENSMGAG00000009522">
    <property type="expression patterns" value="Expressed in gizzard and 16 other cell types or tissues"/>
</dbReference>
<dbReference type="PROSITE" id="PS50088">
    <property type="entry name" value="ANK_REPEAT"/>
    <property type="match status" value="5"/>
</dbReference>
<feature type="compositionally biased region" description="Acidic residues" evidence="11">
    <location>
        <begin position="1149"/>
        <end position="1158"/>
    </location>
</feature>